<feature type="domain" description="Histidine kinase" evidence="14">
    <location>
        <begin position="461"/>
        <end position="682"/>
    </location>
</feature>
<feature type="domain" description="PAC" evidence="17">
    <location>
        <begin position="262"/>
        <end position="314"/>
    </location>
</feature>
<evidence type="ECO:0000256" key="4">
    <source>
        <dbReference type="ARBA" id="ARBA00022679"/>
    </source>
</evidence>
<dbReference type="Gene3D" id="3.30.565.10">
    <property type="entry name" value="Histidine kinase-like ATPase, C-terminal domain"/>
    <property type="match status" value="1"/>
</dbReference>
<dbReference type="InterPro" id="IPR000014">
    <property type="entry name" value="PAS"/>
</dbReference>
<dbReference type="PROSITE" id="PS50112">
    <property type="entry name" value="PAS"/>
    <property type="match status" value="2"/>
</dbReference>
<evidence type="ECO:0000256" key="10">
    <source>
        <dbReference type="ARBA" id="ARBA00068150"/>
    </source>
</evidence>
<evidence type="ECO:0000256" key="12">
    <source>
        <dbReference type="PROSITE-ProRule" id="PRU00169"/>
    </source>
</evidence>
<dbReference type="InterPro" id="IPR036890">
    <property type="entry name" value="HATPase_C_sf"/>
</dbReference>
<feature type="modified residue" description="Phosphohistidine" evidence="11">
    <location>
        <position position="911"/>
    </location>
</feature>
<reference evidence="19 20" key="1">
    <citation type="submission" date="2019-05" db="EMBL/GenBank/DDBJ databases">
        <title>Verrucobacter flavum gen. nov., sp. nov. a new member of the family Verrucomicrobiaceae.</title>
        <authorList>
            <person name="Szuroczki S."/>
            <person name="Abbaszade G."/>
            <person name="Szabo A."/>
            <person name="Felfoldi T."/>
            <person name="Schumann P."/>
            <person name="Boka K."/>
            <person name="Keki Z."/>
            <person name="Toumi M."/>
            <person name="Toth E."/>
        </authorList>
    </citation>
    <scope>NUCLEOTIDE SEQUENCE [LARGE SCALE GENOMIC DNA]</scope>
    <source>
        <strain evidence="19 20">MG-N-17</strain>
    </source>
</reference>
<dbReference type="Pfam" id="PF00072">
    <property type="entry name" value="Response_reg"/>
    <property type="match status" value="1"/>
</dbReference>
<evidence type="ECO:0000259" key="14">
    <source>
        <dbReference type="PROSITE" id="PS50109"/>
    </source>
</evidence>
<keyword evidence="8" id="KW-0902">Two-component regulatory system</keyword>
<dbReference type="Proteomes" id="UP000306196">
    <property type="component" value="Unassembled WGS sequence"/>
</dbReference>
<comment type="catalytic activity">
    <reaction evidence="1">
        <text>ATP + protein L-histidine = ADP + protein N-phospho-L-histidine.</text>
        <dbReference type="EC" id="2.7.13.3"/>
    </reaction>
</comment>
<keyword evidence="5" id="KW-0547">Nucleotide-binding</keyword>
<dbReference type="CDD" id="cd16922">
    <property type="entry name" value="HATPase_EvgS-ArcB-TorS-like"/>
    <property type="match status" value="1"/>
</dbReference>
<dbReference type="InterPro" id="IPR003661">
    <property type="entry name" value="HisK_dim/P_dom"/>
</dbReference>
<dbReference type="InterPro" id="IPR003594">
    <property type="entry name" value="HATPase_dom"/>
</dbReference>
<evidence type="ECO:0000256" key="3">
    <source>
        <dbReference type="ARBA" id="ARBA00022553"/>
    </source>
</evidence>
<dbReference type="InterPro" id="IPR000700">
    <property type="entry name" value="PAS-assoc_C"/>
</dbReference>
<feature type="domain" description="PAS" evidence="16">
    <location>
        <begin position="187"/>
        <end position="259"/>
    </location>
</feature>
<evidence type="ECO:0000259" key="15">
    <source>
        <dbReference type="PROSITE" id="PS50110"/>
    </source>
</evidence>
<dbReference type="SUPFAM" id="SSF47226">
    <property type="entry name" value="Histidine-containing phosphotransfer domain, HPT domain"/>
    <property type="match status" value="1"/>
</dbReference>
<dbReference type="Gene3D" id="1.20.120.160">
    <property type="entry name" value="HPT domain"/>
    <property type="match status" value="1"/>
</dbReference>
<dbReference type="InterPro" id="IPR013655">
    <property type="entry name" value="PAS_fold_3"/>
</dbReference>
<dbReference type="SUPFAM" id="SSF52172">
    <property type="entry name" value="CheY-like"/>
    <property type="match status" value="1"/>
</dbReference>
<dbReference type="EC" id="2.7.13.3" evidence="2"/>
<dbReference type="EMBL" id="VAUV01000007">
    <property type="protein sequence ID" value="TLD70769.1"/>
    <property type="molecule type" value="Genomic_DNA"/>
</dbReference>
<dbReference type="Gene3D" id="3.30.450.20">
    <property type="entry name" value="PAS domain"/>
    <property type="match status" value="3"/>
</dbReference>
<evidence type="ECO:0000259" key="16">
    <source>
        <dbReference type="PROSITE" id="PS50112"/>
    </source>
</evidence>
<proteinExistence type="predicted"/>
<keyword evidence="20" id="KW-1185">Reference proteome</keyword>
<feature type="domain" description="PAS" evidence="16">
    <location>
        <begin position="330"/>
        <end position="388"/>
    </location>
</feature>
<dbReference type="InterPro" id="IPR036097">
    <property type="entry name" value="HisK_dim/P_sf"/>
</dbReference>
<dbReference type="InterPro" id="IPR035965">
    <property type="entry name" value="PAS-like_dom_sf"/>
</dbReference>
<dbReference type="PROSITE" id="PS50894">
    <property type="entry name" value="HPT"/>
    <property type="match status" value="1"/>
</dbReference>
<dbReference type="CDD" id="cd00088">
    <property type="entry name" value="HPT"/>
    <property type="match status" value="1"/>
</dbReference>
<evidence type="ECO:0000256" key="13">
    <source>
        <dbReference type="SAM" id="Coils"/>
    </source>
</evidence>
<feature type="coiled-coil region" evidence="13">
    <location>
        <begin position="434"/>
        <end position="461"/>
    </location>
</feature>
<feature type="domain" description="PAC" evidence="17">
    <location>
        <begin position="390"/>
        <end position="443"/>
    </location>
</feature>
<evidence type="ECO:0000256" key="9">
    <source>
        <dbReference type="ARBA" id="ARBA00064003"/>
    </source>
</evidence>
<evidence type="ECO:0000313" key="19">
    <source>
        <dbReference type="EMBL" id="TLD70769.1"/>
    </source>
</evidence>
<accession>A0A5R8KGP4</accession>
<dbReference type="GO" id="GO:0005524">
    <property type="term" value="F:ATP binding"/>
    <property type="evidence" value="ECO:0007669"/>
    <property type="project" value="UniProtKB-KW"/>
</dbReference>
<dbReference type="Pfam" id="PF01627">
    <property type="entry name" value="Hpt"/>
    <property type="match status" value="1"/>
</dbReference>
<evidence type="ECO:0000259" key="17">
    <source>
        <dbReference type="PROSITE" id="PS50113"/>
    </source>
</evidence>
<comment type="caution">
    <text evidence="19">The sequence shown here is derived from an EMBL/GenBank/DDBJ whole genome shotgun (WGS) entry which is preliminary data.</text>
</comment>
<keyword evidence="4" id="KW-0808">Transferase</keyword>
<keyword evidence="3 12" id="KW-0597">Phosphoprotein</keyword>
<evidence type="ECO:0000256" key="2">
    <source>
        <dbReference type="ARBA" id="ARBA00012438"/>
    </source>
</evidence>
<keyword evidence="6" id="KW-0418">Kinase</keyword>
<dbReference type="Gene3D" id="2.10.70.100">
    <property type="match status" value="3"/>
</dbReference>
<dbReference type="InterPro" id="IPR005467">
    <property type="entry name" value="His_kinase_dom"/>
</dbReference>
<evidence type="ECO:0000256" key="8">
    <source>
        <dbReference type="ARBA" id="ARBA00023012"/>
    </source>
</evidence>
<dbReference type="SMART" id="SM00086">
    <property type="entry name" value="PAC"/>
    <property type="match status" value="3"/>
</dbReference>
<dbReference type="AlphaFoldDB" id="A0A5R8KGP4"/>
<dbReference type="CDD" id="cd00130">
    <property type="entry name" value="PAS"/>
    <property type="match status" value="3"/>
</dbReference>
<dbReference type="PRINTS" id="PR00344">
    <property type="entry name" value="BCTRLSENSOR"/>
</dbReference>
<dbReference type="Pfam" id="PF08447">
    <property type="entry name" value="PAS_3"/>
    <property type="match status" value="3"/>
</dbReference>
<dbReference type="PROSITE" id="PS50109">
    <property type="entry name" value="HIS_KIN"/>
    <property type="match status" value="1"/>
</dbReference>
<dbReference type="InterPro" id="IPR008207">
    <property type="entry name" value="Sig_transdc_His_kin_Hpt_dom"/>
</dbReference>
<feature type="modified residue" description="4-aspartylphosphate" evidence="12">
    <location>
        <position position="758"/>
    </location>
</feature>
<comment type="subunit">
    <text evidence="9">At low DSF concentrations, interacts with RpfF.</text>
</comment>
<dbReference type="InterPro" id="IPR004358">
    <property type="entry name" value="Sig_transdc_His_kin-like_C"/>
</dbReference>
<dbReference type="SMART" id="SM00091">
    <property type="entry name" value="PAS"/>
    <property type="match status" value="2"/>
</dbReference>
<sequence length="966" mass="107232">MDPHVLHFNSDIRLDAGRADSHSMLEGKGGLKLVGEIAEHPSSRELVRTLNERVNLAVAIGGVGIWEIDFHSGQILFNEQMHVIYAIGVTGFRAQVPPDTFGGSFAEWVKVMHPEDVPGVLEVVSRFKENKGTVEFEHRILRPSGEVRFVRSLAQVRCDEQGHAIRAVGTTVDVSEQRRLAEALANEKERLALATQVGGSGVWDADIKTGVFLWDERMHAIYGLQPGHFCGSVEQWLSIIHPEDVREVKRDWEAAVAQCGIYTGEFRILTPGGQLRHIRASARVFAGSDGAPLKAVGINWDITEQKLLTEALVSEKERLALATRVGGIGIWDVDVRTRRMWWDPRMHEMFGVTPEEFGGTQEEWGNALHADDREKSMRLWTESMMQNRVFDSEFRIVQRKTGEVRHIRALARFVYDEQGNAVHNIGINWDVTEERLASKEMRRAKEAAEAAERTKSEFMASISHEIRTPMNGIIGMADLLMDTDLTPGQREMMAVIQRSGDNLLVIINDILDYAKIEAGKVRIHEAPFSFEAAVQETLQLLGPQAKLKKIALHGEIDPTLEAELMGDSGRVKQVITNLVGNAIKFTEVGSVSVVARALSSVDGTVTCRVEVRDTGVGIPEKMHPHLFQPFSQADGSSTRRFGGTGLGLAISHQLVELMGGRIGFESWEGNGTMFWFELSLMYADGGEMASTVHDGDPVTWTVREFRPLRLLLVEDNEANQRVASLLLEQYGHQVSIAGNGLVAIDMLSRRNFDAVLMDCQMPELDGYETTRRIRAGEAGLLNPHIPIIALTASGMPGTRERCVAAGMDDYALKPLNRKVLTNVFHRCGMTLSKESLASAASHSSVAENLAPMNPVLDPAQLEQLGQLRRPDGSSLLREVASMMLAEMPDRLTSLAEFYRSERFAEIGPLAHKIAGSCASIGAVALRKRAQSVEHAARSERWRRMPELIGLMHEAWMELEVELKKMI</sequence>
<dbReference type="GO" id="GO:0005886">
    <property type="term" value="C:plasma membrane"/>
    <property type="evidence" value="ECO:0007669"/>
    <property type="project" value="UniProtKB-SubCell"/>
</dbReference>
<evidence type="ECO:0000256" key="1">
    <source>
        <dbReference type="ARBA" id="ARBA00000085"/>
    </source>
</evidence>
<dbReference type="SUPFAM" id="SSF47384">
    <property type="entry name" value="Homodimeric domain of signal transducing histidine kinase"/>
    <property type="match status" value="1"/>
</dbReference>
<evidence type="ECO:0000259" key="18">
    <source>
        <dbReference type="PROSITE" id="PS50894"/>
    </source>
</evidence>
<name>A0A5R8KGP4_9BACT</name>
<keyword evidence="7" id="KW-0067">ATP-binding</keyword>
<dbReference type="SMART" id="SM00387">
    <property type="entry name" value="HATPase_c"/>
    <property type="match status" value="1"/>
</dbReference>
<dbReference type="SUPFAM" id="SSF55874">
    <property type="entry name" value="ATPase domain of HSP90 chaperone/DNA topoisomerase II/histidine kinase"/>
    <property type="match status" value="1"/>
</dbReference>
<gene>
    <name evidence="19" type="ORF">FEM03_10695</name>
</gene>
<feature type="domain" description="HPt" evidence="18">
    <location>
        <begin position="872"/>
        <end position="965"/>
    </location>
</feature>
<evidence type="ECO:0000256" key="11">
    <source>
        <dbReference type="PROSITE-ProRule" id="PRU00110"/>
    </source>
</evidence>
<dbReference type="Gene3D" id="1.10.287.130">
    <property type="match status" value="1"/>
</dbReference>
<dbReference type="SMART" id="SM00448">
    <property type="entry name" value="REC"/>
    <property type="match status" value="1"/>
</dbReference>
<dbReference type="InterPro" id="IPR001789">
    <property type="entry name" value="Sig_transdc_resp-reg_receiver"/>
</dbReference>
<dbReference type="Pfam" id="PF00512">
    <property type="entry name" value="HisKA"/>
    <property type="match status" value="1"/>
</dbReference>
<dbReference type="CDD" id="cd00082">
    <property type="entry name" value="HisKA"/>
    <property type="match status" value="1"/>
</dbReference>
<feature type="domain" description="Response regulatory" evidence="15">
    <location>
        <begin position="709"/>
        <end position="828"/>
    </location>
</feature>
<dbReference type="RefSeq" id="WP_138086240.1">
    <property type="nucleotide sequence ID" value="NZ_VAUV01000007.1"/>
</dbReference>
<evidence type="ECO:0000313" key="20">
    <source>
        <dbReference type="Proteomes" id="UP000306196"/>
    </source>
</evidence>
<dbReference type="InterPro" id="IPR001610">
    <property type="entry name" value="PAC"/>
</dbReference>
<dbReference type="OrthoDB" id="194427at2"/>
<dbReference type="GO" id="GO:0000155">
    <property type="term" value="F:phosphorelay sensor kinase activity"/>
    <property type="evidence" value="ECO:0007669"/>
    <property type="project" value="InterPro"/>
</dbReference>
<dbReference type="Pfam" id="PF02518">
    <property type="entry name" value="HATPase_c"/>
    <property type="match status" value="1"/>
</dbReference>
<keyword evidence="13" id="KW-0175">Coiled coil</keyword>
<dbReference type="InterPro" id="IPR036641">
    <property type="entry name" value="HPT_dom_sf"/>
</dbReference>
<evidence type="ECO:0000256" key="6">
    <source>
        <dbReference type="ARBA" id="ARBA00022777"/>
    </source>
</evidence>
<dbReference type="InterPro" id="IPR011006">
    <property type="entry name" value="CheY-like_superfamily"/>
</dbReference>
<dbReference type="SMART" id="SM00388">
    <property type="entry name" value="HisKA"/>
    <property type="match status" value="1"/>
</dbReference>
<dbReference type="NCBIfam" id="TIGR00229">
    <property type="entry name" value="sensory_box"/>
    <property type="match status" value="1"/>
</dbReference>
<feature type="domain" description="PAC" evidence="17">
    <location>
        <begin position="134"/>
        <end position="186"/>
    </location>
</feature>
<evidence type="ECO:0000256" key="7">
    <source>
        <dbReference type="ARBA" id="ARBA00022840"/>
    </source>
</evidence>
<dbReference type="PANTHER" id="PTHR45339:SF6">
    <property type="entry name" value="SENSORY HISTIDINE PROTEIN KINASE"/>
    <property type="match status" value="1"/>
</dbReference>
<dbReference type="PROSITE" id="PS50110">
    <property type="entry name" value="RESPONSE_REGULATORY"/>
    <property type="match status" value="1"/>
</dbReference>
<dbReference type="FunFam" id="3.30.565.10:FF:000010">
    <property type="entry name" value="Sensor histidine kinase RcsC"/>
    <property type="match status" value="1"/>
</dbReference>
<dbReference type="CDD" id="cd17546">
    <property type="entry name" value="REC_hyHK_CKI1_RcsC-like"/>
    <property type="match status" value="1"/>
</dbReference>
<dbReference type="Gene3D" id="3.40.50.2300">
    <property type="match status" value="1"/>
</dbReference>
<dbReference type="PROSITE" id="PS50113">
    <property type="entry name" value="PAC"/>
    <property type="match status" value="3"/>
</dbReference>
<protein>
    <recommendedName>
        <fullName evidence="10">Sensory/regulatory protein RpfC</fullName>
        <ecNumber evidence="2">2.7.13.3</ecNumber>
    </recommendedName>
</protein>
<evidence type="ECO:0000256" key="5">
    <source>
        <dbReference type="ARBA" id="ARBA00022741"/>
    </source>
</evidence>
<dbReference type="PANTHER" id="PTHR45339">
    <property type="entry name" value="HYBRID SIGNAL TRANSDUCTION HISTIDINE KINASE J"/>
    <property type="match status" value="1"/>
</dbReference>
<dbReference type="SUPFAM" id="SSF55785">
    <property type="entry name" value="PYP-like sensor domain (PAS domain)"/>
    <property type="match status" value="3"/>
</dbReference>
<dbReference type="FunFam" id="1.10.287.130:FF:000002">
    <property type="entry name" value="Two-component osmosensing histidine kinase"/>
    <property type="match status" value="1"/>
</dbReference>
<organism evidence="19 20">
    <name type="scientific">Phragmitibacter flavus</name>
    <dbReference type="NCBI Taxonomy" id="2576071"/>
    <lineage>
        <taxon>Bacteria</taxon>
        <taxon>Pseudomonadati</taxon>
        <taxon>Verrucomicrobiota</taxon>
        <taxon>Verrucomicrobiia</taxon>
        <taxon>Verrucomicrobiales</taxon>
        <taxon>Verrucomicrobiaceae</taxon>
        <taxon>Phragmitibacter</taxon>
    </lineage>
</organism>